<gene>
    <name evidence="1" type="ORF">LY71_1164</name>
</gene>
<accession>A0A2T0TF76</accession>
<dbReference type="AlphaFoldDB" id="A0A2T0TF76"/>
<reference evidence="1 2" key="1">
    <citation type="submission" date="2018-03" db="EMBL/GenBank/DDBJ databases">
        <title>Genomic Encyclopedia of Archaeal and Bacterial Type Strains, Phase II (KMG-II): from individual species to whole genera.</title>
        <authorList>
            <person name="Goeker M."/>
        </authorList>
    </citation>
    <scope>NUCLEOTIDE SEQUENCE [LARGE SCALE GENOMIC DNA]</scope>
    <source>
        <strain evidence="1 2">DSM 45416</strain>
    </source>
</reference>
<organism evidence="1 2">
    <name type="scientific">Geodermatophilus tzadiensis</name>
    <dbReference type="NCBI Taxonomy" id="1137988"/>
    <lineage>
        <taxon>Bacteria</taxon>
        <taxon>Bacillati</taxon>
        <taxon>Actinomycetota</taxon>
        <taxon>Actinomycetes</taxon>
        <taxon>Geodermatophilales</taxon>
        <taxon>Geodermatophilaceae</taxon>
        <taxon>Geodermatophilus</taxon>
    </lineage>
</organism>
<comment type="caution">
    <text evidence="1">The sequence shown here is derived from an EMBL/GenBank/DDBJ whole genome shotgun (WGS) entry which is preliminary data.</text>
</comment>
<dbReference type="Proteomes" id="UP000239210">
    <property type="component" value="Unassembled WGS sequence"/>
</dbReference>
<evidence type="ECO:0000313" key="1">
    <source>
        <dbReference type="EMBL" id="PRY44326.1"/>
    </source>
</evidence>
<name>A0A2T0TF76_9ACTN</name>
<keyword evidence="2" id="KW-1185">Reference proteome</keyword>
<sequence length="214" mass="23959">MLNLEPAYVFPFLKSTDLFRGRHDTLSKWVIVPQTTFGAETASLAHIAPNLWQYLNANADLLDGRKSSIYRNRPRFSVFGHGPYTYAPYKVAISGLHKKPVFRLVAPLNGQPVVLDDTCYFLPFEDATEALITWAVLSSPACEDLVESLVFWDAKRPITKKLLSRIDVNLLPFGADAARSMASREATRLGIELNAERVESLLRRFGAVEADALF</sequence>
<proteinExistence type="predicted"/>
<protein>
    <submittedName>
        <fullName evidence="1">Uncharacterized protein</fullName>
    </submittedName>
</protein>
<evidence type="ECO:0000313" key="2">
    <source>
        <dbReference type="Proteomes" id="UP000239210"/>
    </source>
</evidence>
<dbReference type="EMBL" id="PVTG01000016">
    <property type="protein sequence ID" value="PRY44326.1"/>
    <property type="molecule type" value="Genomic_DNA"/>
</dbReference>